<organism evidence="2 3">
    <name type="scientific">Vicia faba</name>
    <name type="common">Broad bean</name>
    <name type="synonym">Faba vulgaris</name>
    <dbReference type="NCBI Taxonomy" id="3906"/>
    <lineage>
        <taxon>Eukaryota</taxon>
        <taxon>Viridiplantae</taxon>
        <taxon>Streptophyta</taxon>
        <taxon>Embryophyta</taxon>
        <taxon>Tracheophyta</taxon>
        <taxon>Spermatophyta</taxon>
        <taxon>Magnoliopsida</taxon>
        <taxon>eudicotyledons</taxon>
        <taxon>Gunneridae</taxon>
        <taxon>Pentapetalae</taxon>
        <taxon>rosids</taxon>
        <taxon>fabids</taxon>
        <taxon>Fabales</taxon>
        <taxon>Fabaceae</taxon>
        <taxon>Papilionoideae</taxon>
        <taxon>50 kb inversion clade</taxon>
        <taxon>NPAAA clade</taxon>
        <taxon>Hologalegina</taxon>
        <taxon>IRL clade</taxon>
        <taxon>Fabeae</taxon>
        <taxon>Vicia</taxon>
    </lineage>
</organism>
<accession>A0AAV1AZN4</accession>
<reference evidence="2 3" key="1">
    <citation type="submission" date="2023-01" db="EMBL/GenBank/DDBJ databases">
        <authorList>
            <person name="Kreplak J."/>
        </authorList>
    </citation>
    <scope>NUCLEOTIDE SEQUENCE [LARGE SCALE GENOMIC DNA]</scope>
</reference>
<dbReference type="Proteomes" id="UP001157006">
    <property type="component" value="Chromosome 5"/>
</dbReference>
<keyword evidence="1" id="KW-0812">Transmembrane</keyword>
<name>A0AAV1AZN4_VICFA</name>
<dbReference type="PANTHER" id="PTHR37756:SF1">
    <property type="entry name" value="TRANSMEMBRANE PROTEIN"/>
    <property type="match status" value="1"/>
</dbReference>
<dbReference type="PANTHER" id="PTHR37756">
    <property type="entry name" value="TRANSMEMBRANE PROTEIN"/>
    <property type="match status" value="1"/>
</dbReference>
<evidence type="ECO:0000256" key="1">
    <source>
        <dbReference type="SAM" id="Phobius"/>
    </source>
</evidence>
<keyword evidence="1" id="KW-0472">Membrane</keyword>
<protein>
    <submittedName>
        <fullName evidence="2">Uncharacterized protein</fullName>
    </submittedName>
</protein>
<dbReference type="EMBL" id="OX451740">
    <property type="protein sequence ID" value="CAI8614658.1"/>
    <property type="molecule type" value="Genomic_DNA"/>
</dbReference>
<evidence type="ECO:0000313" key="2">
    <source>
        <dbReference type="EMBL" id="CAI8614658.1"/>
    </source>
</evidence>
<sequence>MLLPCKIYVKLSWLERRANNAKVAAEPLIAFQKRVTHLLLRDSASAPNLQPQSIIHSIMVCLFCLLPLFLVPIVNVLPILFYYVLGKVYRLLGWEFRKPEIVPPSCPYKPASKAESKVEAEAVPAIEPVKAGGVDVKQD</sequence>
<keyword evidence="3" id="KW-1185">Reference proteome</keyword>
<gene>
    <name evidence="2" type="ORF">VFH_V140800</name>
</gene>
<keyword evidence="1" id="KW-1133">Transmembrane helix</keyword>
<proteinExistence type="predicted"/>
<feature type="transmembrane region" description="Helical" evidence="1">
    <location>
        <begin position="54"/>
        <end position="85"/>
    </location>
</feature>
<evidence type="ECO:0000313" key="3">
    <source>
        <dbReference type="Proteomes" id="UP001157006"/>
    </source>
</evidence>
<dbReference type="AlphaFoldDB" id="A0AAV1AZN4"/>